<dbReference type="InterPro" id="IPR002893">
    <property type="entry name" value="Znf_MYND"/>
</dbReference>
<evidence type="ECO:0000256" key="4">
    <source>
        <dbReference type="PROSITE-ProRule" id="PRU00134"/>
    </source>
</evidence>
<organism evidence="6 7">
    <name type="scientific">Symbiodinium natans</name>
    <dbReference type="NCBI Taxonomy" id="878477"/>
    <lineage>
        <taxon>Eukaryota</taxon>
        <taxon>Sar</taxon>
        <taxon>Alveolata</taxon>
        <taxon>Dinophyceae</taxon>
        <taxon>Suessiales</taxon>
        <taxon>Symbiodiniaceae</taxon>
        <taxon>Symbiodinium</taxon>
    </lineage>
</organism>
<evidence type="ECO:0000256" key="3">
    <source>
        <dbReference type="ARBA" id="ARBA00022833"/>
    </source>
</evidence>
<dbReference type="PROSITE" id="PS50865">
    <property type="entry name" value="ZF_MYND_2"/>
    <property type="match status" value="1"/>
</dbReference>
<dbReference type="Proteomes" id="UP000604046">
    <property type="component" value="Unassembled WGS sequence"/>
</dbReference>
<name>A0A812S7J7_9DINO</name>
<evidence type="ECO:0000256" key="1">
    <source>
        <dbReference type="ARBA" id="ARBA00022723"/>
    </source>
</evidence>
<feature type="domain" description="MYND-type" evidence="5">
    <location>
        <begin position="164"/>
        <end position="200"/>
    </location>
</feature>
<dbReference type="Gene3D" id="6.10.140.2220">
    <property type="match status" value="1"/>
</dbReference>
<sequence>MAPVGDFEASELLGLEQDACRAVLVDLSKDVCGSSREELEFKSFSDCAYLTSKALGIQVRLMAADLGRACVDVVFLYNEGDGFSQYSAGPLPEGLQWTQHSKDVVLMLGEPSDKYGGGRFRAVGISYETLGLDIQFRESNWNDEKNPMAFISIFPRLDPSHGLCEMCGKRASFRCGLCKERCYCSSKCQKADWTKHQTDCPGFLEKKATLAALRCQDELMLPRCQQLSQKLLPVLSEVVLDSMD</sequence>
<evidence type="ECO:0000313" key="7">
    <source>
        <dbReference type="Proteomes" id="UP000604046"/>
    </source>
</evidence>
<keyword evidence="3" id="KW-0862">Zinc</keyword>
<dbReference type="SUPFAM" id="SSF144232">
    <property type="entry name" value="HIT/MYND zinc finger-like"/>
    <property type="match status" value="1"/>
</dbReference>
<dbReference type="EMBL" id="CAJNDS010002427">
    <property type="protein sequence ID" value="CAE7469699.1"/>
    <property type="molecule type" value="Genomic_DNA"/>
</dbReference>
<gene>
    <name evidence="6" type="primary">Tdrd1</name>
    <name evidence="6" type="ORF">SNAT2548_LOCUS26320</name>
</gene>
<evidence type="ECO:0000259" key="5">
    <source>
        <dbReference type="PROSITE" id="PS50865"/>
    </source>
</evidence>
<evidence type="ECO:0000313" key="6">
    <source>
        <dbReference type="EMBL" id="CAE7469699.1"/>
    </source>
</evidence>
<proteinExistence type="predicted"/>
<protein>
    <submittedName>
        <fullName evidence="6">Tdrd1 protein</fullName>
    </submittedName>
</protein>
<keyword evidence="2 4" id="KW-0863">Zinc-finger</keyword>
<comment type="caution">
    <text evidence="6">The sequence shown here is derived from an EMBL/GenBank/DDBJ whole genome shotgun (WGS) entry which is preliminary data.</text>
</comment>
<accession>A0A812S7J7</accession>
<keyword evidence="7" id="KW-1185">Reference proteome</keyword>
<dbReference type="GO" id="GO:0008270">
    <property type="term" value="F:zinc ion binding"/>
    <property type="evidence" value="ECO:0007669"/>
    <property type="project" value="UniProtKB-KW"/>
</dbReference>
<dbReference type="Pfam" id="PF01753">
    <property type="entry name" value="zf-MYND"/>
    <property type="match status" value="1"/>
</dbReference>
<dbReference type="OrthoDB" id="432970at2759"/>
<keyword evidence="1" id="KW-0479">Metal-binding</keyword>
<dbReference type="AlphaFoldDB" id="A0A812S7J7"/>
<evidence type="ECO:0000256" key="2">
    <source>
        <dbReference type="ARBA" id="ARBA00022771"/>
    </source>
</evidence>
<reference evidence="6" key="1">
    <citation type="submission" date="2021-02" db="EMBL/GenBank/DDBJ databases">
        <authorList>
            <person name="Dougan E. K."/>
            <person name="Rhodes N."/>
            <person name="Thang M."/>
            <person name="Chan C."/>
        </authorList>
    </citation>
    <scope>NUCLEOTIDE SEQUENCE</scope>
</reference>